<feature type="transmembrane region" description="Helical" evidence="2">
    <location>
        <begin position="68"/>
        <end position="87"/>
    </location>
</feature>
<evidence type="ECO:0000313" key="4">
    <source>
        <dbReference type="Proteomes" id="UP001054857"/>
    </source>
</evidence>
<feature type="transmembrane region" description="Helical" evidence="2">
    <location>
        <begin position="140"/>
        <end position="164"/>
    </location>
</feature>
<dbReference type="EMBL" id="BMAR01000053">
    <property type="protein sequence ID" value="GFR51697.1"/>
    <property type="molecule type" value="Genomic_DNA"/>
</dbReference>
<feature type="region of interest" description="Disordered" evidence="1">
    <location>
        <begin position="225"/>
        <end position="245"/>
    </location>
</feature>
<reference evidence="3 4" key="1">
    <citation type="journal article" date="2021" name="Sci. Rep.">
        <title>Genome sequencing of the multicellular alga Astrephomene provides insights into convergent evolution of germ-soma differentiation.</title>
        <authorList>
            <person name="Yamashita S."/>
            <person name="Yamamoto K."/>
            <person name="Matsuzaki R."/>
            <person name="Suzuki S."/>
            <person name="Yamaguchi H."/>
            <person name="Hirooka S."/>
            <person name="Minakuchi Y."/>
            <person name="Miyagishima S."/>
            <person name="Kawachi M."/>
            <person name="Toyoda A."/>
            <person name="Nozaki H."/>
        </authorList>
    </citation>
    <scope>NUCLEOTIDE SEQUENCE [LARGE SCALE GENOMIC DNA]</scope>
    <source>
        <strain evidence="3 4">NIES-4017</strain>
    </source>
</reference>
<dbReference type="InterPro" id="IPR024133">
    <property type="entry name" value="TM_138"/>
</dbReference>
<evidence type="ECO:0000256" key="2">
    <source>
        <dbReference type="SAM" id="Phobius"/>
    </source>
</evidence>
<feature type="non-terminal residue" evidence="3">
    <location>
        <position position="245"/>
    </location>
</feature>
<name>A0AAD3HSY2_9CHLO</name>
<protein>
    <recommendedName>
        <fullName evidence="5">Transmembrane protein 138</fullName>
    </recommendedName>
</protein>
<feature type="transmembrane region" description="Helical" evidence="2">
    <location>
        <begin position="184"/>
        <end position="209"/>
    </location>
</feature>
<dbReference type="Pfam" id="PF14935">
    <property type="entry name" value="TMEM138"/>
    <property type="match status" value="1"/>
</dbReference>
<comment type="caution">
    <text evidence="3">The sequence shown here is derived from an EMBL/GenBank/DDBJ whole genome shotgun (WGS) entry which is preliminary data.</text>
</comment>
<evidence type="ECO:0008006" key="5">
    <source>
        <dbReference type="Google" id="ProtNLM"/>
    </source>
</evidence>
<keyword evidence="2" id="KW-0812">Transmembrane</keyword>
<feature type="non-terminal residue" evidence="3">
    <location>
        <position position="1"/>
    </location>
</feature>
<dbReference type="Proteomes" id="UP001054857">
    <property type="component" value="Unassembled WGS sequence"/>
</dbReference>
<dbReference type="AlphaFoldDB" id="A0AAD3HSY2"/>
<proteinExistence type="predicted"/>
<evidence type="ECO:0000313" key="3">
    <source>
        <dbReference type="EMBL" id="GFR51697.1"/>
    </source>
</evidence>
<organism evidence="3 4">
    <name type="scientific">Astrephomene gubernaculifera</name>
    <dbReference type="NCBI Taxonomy" id="47775"/>
    <lineage>
        <taxon>Eukaryota</taxon>
        <taxon>Viridiplantae</taxon>
        <taxon>Chlorophyta</taxon>
        <taxon>core chlorophytes</taxon>
        <taxon>Chlorophyceae</taxon>
        <taxon>CS clade</taxon>
        <taxon>Chlamydomonadales</taxon>
        <taxon>Astrephomenaceae</taxon>
        <taxon>Astrephomene</taxon>
    </lineage>
</organism>
<accession>A0AAD3HSY2</accession>
<keyword evidence="2" id="KW-0472">Membrane</keyword>
<keyword evidence="4" id="KW-1185">Reference proteome</keyword>
<gene>
    <name evidence="3" type="ORF">Agub_g14141</name>
</gene>
<sequence>LTETMFRLTSSGKHSAKVRAYDNPAYDAPTSKPGEPGDAAITVQPAVDADLTEVVFPSSRNMLRRMTYQLWAVYLLIVAHAMVTAYTDPIYMQSPLTQVIVYGSQGGLLIAIIMAFFVLTSQTLLIQLGRYDLYLREFAALYGVFALALALCIAIKVYSAVLILRRVSYLAMWDMPAYTALWAVHRVVLLLFWVAAALSATAVFNTRYFDPDMLLRRDRQAAGSGQQGAAAGMAATATATAGRRR</sequence>
<keyword evidence="2" id="KW-1133">Transmembrane helix</keyword>
<feature type="transmembrane region" description="Helical" evidence="2">
    <location>
        <begin position="99"/>
        <end position="119"/>
    </location>
</feature>
<evidence type="ECO:0000256" key="1">
    <source>
        <dbReference type="SAM" id="MobiDB-lite"/>
    </source>
</evidence>